<organism evidence="2 3">
    <name type="scientific">Apatococcus fuscideae</name>
    <dbReference type="NCBI Taxonomy" id="2026836"/>
    <lineage>
        <taxon>Eukaryota</taxon>
        <taxon>Viridiplantae</taxon>
        <taxon>Chlorophyta</taxon>
        <taxon>core chlorophytes</taxon>
        <taxon>Trebouxiophyceae</taxon>
        <taxon>Chlorellales</taxon>
        <taxon>Chlorellaceae</taxon>
        <taxon>Apatococcus</taxon>
    </lineage>
</organism>
<comment type="caution">
    <text evidence="2">The sequence shown here is derived from an EMBL/GenBank/DDBJ whole genome shotgun (WGS) entry which is preliminary data.</text>
</comment>
<evidence type="ECO:0000256" key="1">
    <source>
        <dbReference type="SAM" id="MobiDB-lite"/>
    </source>
</evidence>
<feature type="region of interest" description="Disordered" evidence="1">
    <location>
        <begin position="1"/>
        <end position="100"/>
    </location>
</feature>
<sequence>MQQAEETENSQKQADQVQTENDALRAKISELQANLDHERSAKRTAKQAEIPSAPLPRKMPSSQAGPSRIDGLGSVSAGIPGKKPWFQAEQPGTAATACWN</sequence>
<dbReference type="Proteomes" id="UP001485043">
    <property type="component" value="Unassembled WGS sequence"/>
</dbReference>
<protein>
    <submittedName>
        <fullName evidence="2">Uncharacterized protein</fullName>
    </submittedName>
</protein>
<reference evidence="2 3" key="1">
    <citation type="journal article" date="2024" name="Nat. Commun.">
        <title>Phylogenomics reveals the evolutionary origins of lichenization in chlorophyte algae.</title>
        <authorList>
            <person name="Puginier C."/>
            <person name="Libourel C."/>
            <person name="Otte J."/>
            <person name="Skaloud P."/>
            <person name="Haon M."/>
            <person name="Grisel S."/>
            <person name="Petersen M."/>
            <person name="Berrin J.G."/>
            <person name="Delaux P.M."/>
            <person name="Dal Grande F."/>
            <person name="Keller J."/>
        </authorList>
    </citation>
    <scope>NUCLEOTIDE SEQUENCE [LARGE SCALE GENOMIC DNA]</scope>
    <source>
        <strain evidence="2 3">SAG 2523</strain>
    </source>
</reference>
<dbReference type="AlphaFoldDB" id="A0AAW1T8Z3"/>
<feature type="compositionally biased region" description="Polar residues" evidence="1">
    <location>
        <begin position="9"/>
        <end position="21"/>
    </location>
</feature>
<evidence type="ECO:0000313" key="2">
    <source>
        <dbReference type="EMBL" id="KAK9866216.1"/>
    </source>
</evidence>
<dbReference type="EMBL" id="JALJOV010000179">
    <property type="protein sequence ID" value="KAK9866216.1"/>
    <property type="molecule type" value="Genomic_DNA"/>
</dbReference>
<proteinExistence type="predicted"/>
<keyword evidence="3" id="KW-1185">Reference proteome</keyword>
<evidence type="ECO:0000313" key="3">
    <source>
        <dbReference type="Proteomes" id="UP001485043"/>
    </source>
</evidence>
<accession>A0AAW1T8Z3</accession>
<gene>
    <name evidence="2" type="ORF">WJX84_007174</name>
</gene>
<name>A0AAW1T8Z3_9CHLO</name>